<organism evidence="1 2">
    <name type="scientific">Exophiala bonariae</name>
    <dbReference type="NCBI Taxonomy" id="1690606"/>
    <lineage>
        <taxon>Eukaryota</taxon>
        <taxon>Fungi</taxon>
        <taxon>Dikarya</taxon>
        <taxon>Ascomycota</taxon>
        <taxon>Pezizomycotina</taxon>
        <taxon>Eurotiomycetes</taxon>
        <taxon>Chaetothyriomycetidae</taxon>
        <taxon>Chaetothyriales</taxon>
        <taxon>Herpotrichiellaceae</taxon>
        <taxon>Exophiala</taxon>
    </lineage>
</organism>
<evidence type="ECO:0000313" key="2">
    <source>
        <dbReference type="Proteomes" id="UP001358417"/>
    </source>
</evidence>
<dbReference type="GeneID" id="89980380"/>
<accession>A0AAV9NG09</accession>
<evidence type="ECO:0000313" key="1">
    <source>
        <dbReference type="EMBL" id="KAK5056701.1"/>
    </source>
</evidence>
<sequence length="364" mass="41073">MTSDQGQERIAAFLRWACVFDLIFHALVTWTLCCLPESQQSTSEAGKRLLHHRQRLLNKINEQLSQRKIDDVLIQAVTLLIPVDDHLGYTEFSQAHLAGIETMIECRGGLALVGSSEPAIGVQLATLVSISTTKLSINTSPQKLYAKSPLVYPSIPFSPSICEEISRLPSGFADLALSGQISIEMIRIIIAFDLWLQDLSNSPDRTDRGAWRFTVPSGLNDIEKHICIALLCLADDVTSMGLYYGALIFRKPQKRAESLFNNASLWHSQEQADTIVWLATVITTPLRPELAPFKARLLLYERILRARPLLKQWVNVEVILRRFFYCEERERTWKDSWESVNNHNKSFPPVTSKTLIPISEAASV</sequence>
<reference evidence="1 2" key="1">
    <citation type="submission" date="2023-08" db="EMBL/GenBank/DDBJ databases">
        <title>Black Yeasts Isolated from many extreme environments.</title>
        <authorList>
            <person name="Coleine C."/>
            <person name="Stajich J.E."/>
            <person name="Selbmann L."/>
        </authorList>
    </citation>
    <scope>NUCLEOTIDE SEQUENCE [LARGE SCALE GENOMIC DNA]</scope>
    <source>
        <strain evidence="1 2">CCFEE 5792</strain>
    </source>
</reference>
<evidence type="ECO:0008006" key="3">
    <source>
        <dbReference type="Google" id="ProtNLM"/>
    </source>
</evidence>
<dbReference type="EMBL" id="JAVRRD010000007">
    <property type="protein sequence ID" value="KAK5056701.1"/>
    <property type="molecule type" value="Genomic_DNA"/>
</dbReference>
<protein>
    <recommendedName>
        <fullName evidence="3">Transcription factor domain-containing protein</fullName>
    </recommendedName>
</protein>
<comment type="caution">
    <text evidence="1">The sequence shown here is derived from an EMBL/GenBank/DDBJ whole genome shotgun (WGS) entry which is preliminary data.</text>
</comment>
<dbReference type="RefSeq" id="XP_064708417.1">
    <property type="nucleotide sequence ID" value="XM_064855757.1"/>
</dbReference>
<dbReference type="AlphaFoldDB" id="A0AAV9NG09"/>
<gene>
    <name evidence="1" type="ORF">LTR84_012233</name>
</gene>
<name>A0AAV9NG09_9EURO</name>
<keyword evidence="2" id="KW-1185">Reference proteome</keyword>
<dbReference type="Proteomes" id="UP001358417">
    <property type="component" value="Unassembled WGS sequence"/>
</dbReference>
<proteinExistence type="predicted"/>